<comment type="caution">
    <text evidence="4">The sequence shown here is derived from an EMBL/GenBank/DDBJ whole genome shotgun (WGS) entry which is preliminary data.</text>
</comment>
<name>A0ABV8CQH1_9GAMM</name>
<gene>
    <name evidence="4" type="ORF">ACFOSS_13395</name>
</gene>
<evidence type="ECO:0000259" key="3">
    <source>
        <dbReference type="Pfam" id="PF00294"/>
    </source>
</evidence>
<organism evidence="4 5">
    <name type="scientific">Pseudaeromonas sharmana</name>
    <dbReference type="NCBI Taxonomy" id="328412"/>
    <lineage>
        <taxon>Bacteria</taxon>
        <taxon>Pseudomonadati</taxon>
        <taxon>Pseudomonadota</taxon>
        <taxon>Gammaproteobacteria</taxon>
        <taxon>Aeromonadales</taxon>
        <taxon>Aeromonadaceae</taxon>
        <taxon>Pseudaeromonas</taxon>
    </lineage>
</organism>
<protein>
    <submittedName>
        <fullName evidence="4">Carbohydrate kinase family protein</fullName>
        <ecNumber evidence="4">2.7.1.-</ecNumber>
    </submittedName>
</protein>
<dbReference type="SUPFAM" id="SSF53613">
    <property type="entry name" value="Ribokinase-like"/>
    <property type="match status" value="1"/>
</dbReference>
<dbReference type="GO" id="GO:0016301">
    <property type="term" value="F:kinase activity"/>
    <property type="evidence" value="ECO:0007669"/>
    <property type="project" value="UniProtKB-KW"/>
</dbReference>
<dbReference type="Proteomes" id="UP001595692">
    <property type="component" value="Unassembled WGS sequence"/>
</dbReference>
<dbReference type="RefSeq" id="WP_377153342.1">
    <property type="nucleotide sequence ID" value="NZ_JBHSAF010000014.1"/>
</dbReference>
<proteinExistence type="predicted"/>
<keyword evidence="1 4" id="KW-0808">Transferase</keyword>
<dbReference type="PROSITE" id="PS00584">
    <property type="entry name" value="PFKB_KINASES_2"/>
    <property type="match status" value="1"/>
</dbReference>
<dbReference type="EMBL" id="JBHSAF010000014">
    <property type="protein sequence ID" value="MFC3914455.1"/>
    <property type="molecule type" value="Genomic_DNA"/>
</dbReference>
<dbReference type="Gene3D" id="3.40.1190.20">
    <property type="match status" value="1"/>
</dbReference>
<sequence length="299" mass="32492">MSRLFISGLTNIETTLAIPQFPLAYSPVHYPFHGIHSTVSGVGINLALALHQLGHQVSLHTLTGADLAGEHVIATLQAAGLSVDGIHASLSATAQSVILYDPEGRRQIHVDLKECQQQSLPERAAAALRHAELALLCNINFSRPLLSEAKRYCVPVACDVHVLWNVDDDYNRDFMAQADILFCSDEGLNGREPADMLRELASRYGNALLVMGCGSRGALLYERASGTFHHAQAHVPRGIHSTVGAGDALFSAFIDGWLRHRDPRRALDEATWFAGWKIGAIGAAEGFPTREQWQALSGM</sequence>
<dbReference type="InterPro" id="IPR029056">
    <property type="entry name" value="Ribokinase-like"/>
</dbReference>
<dbReference type="InterPro" id="IPR002173">
    <property type="entry name" value="Carboh/pur_kinase_PfkB_CS"/>
</dbReference>
<dbReference type="InterPro" id="IPR011611">
    <property type="entry name" value="PfkB_dom"/>
</dbReference>
<evidence type="ECO:0000313" key="4">
    <source>
        <dbReference type="EMBL" id="MFC3914455.1"/>
    </source>
</evidence>
<evidence type="ECO:0000256" key="1">
    <source>
        <dbReference type="ARBA" id="ARBA00022679"/>
    </source>
</evidence>
<dbReference type="PANTHER" id="PTHR10584">
    <property type="entry name" value="SUGAR KINASE"/>
    <property type="match status" value="1"/>
</dbReference>
<dbReference type="EC" id="2.7.1.-" evidence="4"/>
<evidence type="ECO:0000256" key="2">
    <source>
        <dbReference type="ARBA" id="ARBA00022777"/>
    </source>
</evidence>
<accession>A0ABV8CQH1</accession>
<dbReference type="Pfam" id="PF00294">
    <property type="entry name" value="PfkB"/>
    <property type="match status" value="1"/>
</dbReference>
<evidence type="ECO:0000313" key="5">
    <source>
        <dbReference type="Proteomes" id="UP001595692"/>
    </source>
</evidence>
<keyword evidence="5" id="KW-1185">Reference proteome</keyword>
<dbReference type="PANTHER" id="PTHR10584:SF166">
    <property type="entry name" value="RIBOKINASE"/>
    <property type="match status" value="1"/>
</dbReference>
<feature type="domain" description="Carbohydrate kinase PfkB" evidence="3">
    <location>
        <begin position="7"/>
        <end position="289"/>
    </location>
</feature>
<keyword evidence="2 4" id="KW-0418">Kinase</keyword>
<reference evidence="5" key="1">
    <citation type="journal article" date="2019" name="Int. J. Syst. Evol. Microbiol.">
        <title>The Global Catalogue of Microorganisms (GCM) 10K type strain sequencing project: providing services to taxonomists for standard genome sequencing and annotation.</title>
        <authorList>
            <consortium name="The Broad Institute Genomics Platform"/>
            <consortium name="The Broad Institute Genome Sequencing Center for Infectious Disease"/>
            <person name="Wu L."/>
            <person name="Ma J."/>
        </authorList>
    </citation>
    <scope>NUCLEOTIDE SEQUENCE [LARGE SCALE GENOMIC DNA]</scope>
    <source>
        <strain evidence="5">CCUG 54939</strain>
    </source>
</reference>